<reference evidence="4 5" key="1">
    <citation type="submission" date="2019-04" db="EMBL/GenBank/DDBJ databases">
        <authorList>
            <person name="Hwang J.C."/>
        </authorList>
    </citation>
    <scope>NUCLEOTIDE SEQUENCE [LARGE SCALE GENOMIC DNA]</scope>
    <source>
        <strain evidence="4 5">IMCC35002</strain>
    </source>
</reference>
<accession>A0A4U1BKH4</accession>
<dbReference type="PANTHER" id="PTHR30590:SF3">
    <property type="entry name" value="HYPOTHETICAL MEMBRANE SPANNING PROTEIN"/>
    <property type="match status" value="1"/>
</dbReference>
<feature type="transmembrane region" description="Helical" evidence="1">
    <location>
        <begin position="12"/>
        <end position="30"/>
    </location>
</feature>
<feature type="transmembrane region" description="Helical" evidence="1">
    <location>
        <begin position="256"/>
        <end position="275"/>
    </location>
</feature>
<keyword evidence="1" id="KW-0812">Transmembrane</keyword>
<gene>
    <name evidence="4" type="ORF">FCL42_16070</name>
</gene>
<feature type="domain" description="DUF418" evidence="2">
    <location>
        <begin position="255"/>
        <end position="358"/>
    </location>
</feature>
<feature type="transmembrane region" description="Helical" evidence="1">
    <location>
        <begin position="128"/>
        <end position="151"/>
    </location>
</feature>
<dbReference type="EMBL" id="SWCJ01000014">
    <property type="protein sequence ID" value="TKB52823.1"/>
    <property type="molecule type" value="Genomic_DNA"/>
</dbReference>
<dbReference type="RefSeq" id="WP_136864446.1">
    <property type="nucleotide sequence ID" value="NZ_SWCJ01000014.1"/>
</dbReference>
<dbReference type="InterPro" id="IPR007349">
    <property type="entry name" value="DUF418"/>
</dbReference>
<feature type="transmembrane region" description="Helical" evidence="1">
    <location>
        <begin position="171"/>
        <end position="192"/>
    </location>
</feature>
<sequence length="359" mass="39991">MNQRVLGFDVARALAIFGMVIVNFKIAMSADSGNSLLLGFSTLFEGRSSALFVMLAGVGISMLAKRARIEGSANLINLARRRVAKRGLLLFLVGLLYTPIWEADILHFYGIYFLFAVPLLFSPQRTLLAVAVGVVLAFPLLMLIVDYGANWDWDSFQYRHFWTLDGMVRHLFFNGFHPVFPWAAFLVFGMWLGRLDLSQASIRVRLFSVALTVLLLTETLFYVIRMEVGNGHSVGLTAEEVEFLLSVSIIPPLPQYMVSATCSSVMVLVASLYFADKYQNRAPIQWLSQTGRLALTLYVAHVVLGMGLLEQLGWLEGQDIASSLVSALLFCLGGTIFSALWLGAFKEGPLEWLFRKLAR</sequence>
<feature type="domain" description="Heparan-alpha-glucosaminide N-acetyltransferase catalytic" evidence="3">
    <location>
        <begin position="4"/>
        <end position="202"/>
    </location>
</feature>
<evidence type="ECO:0000256" key="1">
    <source>
        <dbReference type="SAM" id="Phobius"/>
    </source>
</evidence>
<evidence type="ECO:0000259" key="3">
    <source>
        <dbReference type="Pfam" id="PF07786"/>
    </source>
</evidence>
<dbReference type="InterPro" id="IPR012429">
    <property type="entry name" value="HGSNAT_cat"/>
</dbReference>
<dbReference type="PANTHER" id="PTHR30590">
    <property type="entry name" value="INNER MEMBRANE PROTEIN"/>
    <property type="match status" value="1"/>
</dbReference>
<evidence type="ECO:0000259" key="2">
    <source>
        <dbReference type="Pfam" id="PF04235"/>
    </source>
</evidence>
<feature type="transmembrane region" description="Helical" evidence="1">
    <location>
        <begin position="36"/>
        <end position="63"/>
    </location>
</feature>
<proteinExistence type="predicted"/>
<name>A0A4U1BKH4_9GAMM</name>
<protein>
    <submittedName>
        <fullName evidence="4">DUF418 domain-containing protein</fullName>
    </submittedName>
</protein>
<dbReference type="Pfam" id="PF07786">
    <property type="entry name" value="HGSNAT_cat"/>
    <property type="match status" value="1"/>
</dbReference>
<organism evidence="4 5">
    <name type="scientific">Ferrimonas aestuarii</name>
    <dbReference type="NCBI Taxonomy" id="2569539"/>
    <lineage>
        <taxon>Bacteria</taxon>
        <taxon>Pseudomonadati</taxon>
        <taxon>Pseudomonadota</taxon>
        <taxon>Gammaproteobacteria</taxon>
        <taxon>Alteromonadales</taxon>
        <taxon>Ferrimonadaceae</taxon>
        <taxon>Ferrimonas</taxon>
    </lineage>
</organism>
<evidence type="ECO:0000313" key="4">
    <source>
        <dbReference type="EMBL" id="TKB52823.1"/>
    </source>
</evidence>
<keyword evidence="1" id="KW-0472">Membrane</keyword>
<feature type="transmembrane region" description="Helical" evidence="1">
    <location>
        <begin position="83"/>
        <end position="100"/>
    </location>
</feature>
<comment type="caution">
    <text evidence="4">The sequence shown here is derived from an EMBL/GenBank/DDBJ whole genome shotgun (WGS) entry which is preliminary data.</text>
</comment>
<feature type="transmembrane region" description="Helical" evidence="1">
    <location>
        <begin position="320"/>
        <end position="345"/>
    </location>
</feature>
<dbReference type="Proteomes" id="UP000305675">
    <property type="component" value="Unassembled WGS sequence"/>
</dbReference>
<dbReference type="OrthoDB" id="9807744at2"/>
<evidence type="ECO:0000313" key="5">
    <source>
        <dbReference type="Proteomes" id="UP000305675"/>
    </source>
</evidence>
<dbReference type="InterPro" id="IPR052529">
    <property type="entry name" value="Bact_Transport_Assoc"/>
</dbReference>
<feature type="transmembrane region" description="Helical" evidence="1">
    <location>
        <begin position="106"/>
        <end position="121"/>
    </location>
</feature>
<feature type="transmembrane region" description="Helical" evidence="1">
    <location>
        <begin position="295"/>
        <end position="314"/>
    </location>
</feature>
<dbReference type="Pfam" id="PF04235">
    <property type="entry name" value="DUF418"/>
    <property type="match status" value="1"/>
</dbReference>
<keyword evidence="1" id="KW-1133">Transmembrane helix</keyword>
<feature type="transmembrane region" description="Helical" evidence="1">
    <location>
        <begin position="204"/>
        <end position="224"/>
    </location>
</feature>
<dbReference type="AlphaFoldDB" id="A0A4U1BKH4"/>
<keyword evidence="5" id="KW-1185">Reference proteome</keyword>